<gene>
    <name evidence="9" type="ORF">ACFFJ3_07290</name>
</gene>
<evidence type="ECO:0000256" key="2">
    <source>
        <dbReference type="ARBA" id="ARBA00007399"/>
    </source>
</evidence>
<comment type="caution">
    <text evidence="9">The sequence shown here is derived from an EMBL/GenBank/DDBJ whole genome shotgun (WGS) entry which is preliminary data.</text>
</comment>
<evidence type="ECO:0000256" key="1">
    <source>
        <dbReference type="ARBA" id="ARBA00004418"/>
    </source>
</evidence>
<dbReference type="InterPro" id="IPR050643">
    <property type="entry name" value="Periplasmic_pilus_chap"/>
</dbReference>
<dbReference type="Pfam" id="PF02753">
    <property type="entry name" value="PapD_C"/>
    <property type="match status" value="1"/>
</dbReference>
<accession>A0ABV6EBD0</accession>
<keyword evidence="3 6" id="KW-0732">Signal</keyword>
<evidence type="ECO:0000313" key="9">
    <source>
        <dbReference type="EMBL" id="MFC0226306.1"/>
    </source>
</evidence>
<dbReference type="Proteomes" id="UP001589792">
    <property type="component" value="Unassembled WGS sequence"/>
</dbReference>
<protein>
    <submittedName>
        <fullName evidence="9">Molecular chaperone</fullName>
    </submittedName>
</protein>
<dbReference type="PRINTS" id="PR00969">
    <property type="entry name" value="CHAPERONPILI"/>
</dbReference>
<dbReference type="InterPro" id="IPR013783">
    <property type="entry name" value="Ig-like_fold"/>
</dbReference>
<comment type="similarity">
    <text evidence="2">Belongs to the periplasmic pilus chaperone family.</text>
</comment>
<feature type="domain" description="Pili assembly chaperone N-terminal" evidence="7">
    <location>
        <begin position="24"/>
        <end position="152"/>
    </location>
</feature>
<feature type="signal peptide" evidence="6">
    <location>
        <begin position="1"/>
        <end position="23"/>
    </location>
</feature>
<reference evidence="9 10" key="1">
    <citation type="submission" date="2024-09" db="EMBL/GenBank/DDBJ databases">
        <authorList>
            <person name="Sun Q."/>
            <person name="Mori K."/>
        </authorList>
    </citation>
    <scope>NUCLEOTIDE SEQUENCE [LARGE SCALE GENOMIC DNA]</scope>
    <source>
        <strain evidence="9 10">CCM 8626</strain>
    </source>
</reference>
<keyword evidence="5" id="KW-0143">Chaperone</keyword>
<dbReference type="EMBL" id="JBHLXG010000005">
    <property type="protein sequence ID" value="MFC0226306.1"/>
    <property type="molecule type" value="Genomic_DNA"/>
</dbReference>
<dbReference type="SUPFAM" id="SSF49584">
    <property type="entry name" value="Periplasmic chaperone C-domain"/>
    <property type="match status" value="1"/>
</dbReference>
<comment type="subcellular location">
    <subcellularLocation>
        <location evidence="1">Periplasm</location>
    </subcellularLocation>
</comment>
<dbReference type="InterPro" id="IPR008962">
    <property type="entry name" value="PapD-like_sf"/>
</dbReference>
<evidence type="ECO:0000259" key="8">
    <source>
        <dbReference type="Pfam" id="PF02753"/>
    </source>
</evidence>
<dbReference type="SUPFAM" id="SSF49354">
    <property type="entry name" value="PapD-like"/>
    <property type="match status" value="1"/>
</dbReference>
<evidence type="ECO:0000256" key="3">
    <source>
        <dbReference type="ARBA" id="ARBA00022729"/>
    </source>
</evidence>
<keyword evidence="10" id="KW-1185">Reference proteome</keyword>
<feature type="domain" description="Pili assembly chaperone C-terminal" evidence="8">
    <location>
        <begin position="174"/>
        <end position="233"/>
    </location>
</feature>
<dbReference type="InterPro" id="IPR016147">
    <property type="entry name" value="Pili_assmbl_chaperone_N"/>
</dbReference>
<dbReference type="InterPro" id="IPR016148">
    <property type="entry name" value="Pili_assmbl_chaperone_C"/>
</dbReference>
<dbReference type="PANTHER" id="PTHR30251:SF1">
    <property type="entry name" value="FIMBRIAL CHAPARONE"/>
    <property type="match status" value="1"/>
</dbReference>
<dbReference type="PANTHER" id="PTHR30251">
    <property type="entry name" value="PILUS ASSEMBLY CHAPERONE"/>
    <property type="match status" value="1"/>
</dbReference>
<proteinExistence type="inferred from homology"/>
<dbReference type="RefSeq" id="WP_380674005.1">
    <property type="nucleotide sequence ID" value="NZ_CP173186.1"/>
</dbReference>
<evidence type="ECO:0000313" key="10">
    <source>
        <dbReference type="Proteomes" id="UP001589792"/>
    </source>
</evidence>
<evidence type="ECO:0000256" key="4">
    <source>
        <dbReference type="ARBA" id="ARBA00022764"/>
    </source>
</evidence>
<feature type="chain" id="PRO_5046005060" evidence="6">
    <location>
        <begin position="24"/>
        <end position="241"/>
    </location>
</feature>
<evidence type="ECO:0000256" key="6">
    <source>
        <dbReference type="SAM" id="SignalP"/>
    </source>
</evidence>
<evidence type="ECO:0000259" key="7">
    <source>
        <dbReference type="Pfam" id="PF00345"/>
    </source>
</evidence>
<keyword evidence="4" id="KW-0574">Periplasm</keyword>
<dbReference type="InterPro" id="IPR036316">
    <property type="entry name" value="Pili_assmbl_chap_C_dom_sf"/>
</dbReference>
<dbReference type="InterPro" id="IPR001829">
    <property type="entry name" value="Pili_assmbl_chaperone_bac"/>
</dbReference>
<sequence>MSPKQQRLGCAAMLLLVAAPAIAGISADATRIIFQASDVPRGKSIGLTSSATSLSPYLVKTQVTRDMRGQPAQVPFVTTPSLFRLEPGTTNQIRLMKTPDDLPRDRESLFYFRAVAMPAGPADALSSRPAVSGALQVATATVIKLFYRPEGLAMQQPEAMGKLLFSADKQGLKVTNPTPYYITLHSLRVGNTPVKLRVDDNSSMIAPYASTGYHHAPRAGAVEWTAINDYGGTEVFHGSVQ</sequence>
<evidence type="ECO:0000256" key="5">
    <source>
        <dbReference type="ARBA" id="ARBA00023186"/>
    </source>
</evidence>
<dbReference type="Gene3D" id="2.60.40.10">
    <property type="entry name" value="Immunoglobulins"/>
    <property type="match status" value="2"/>
</dbReference>
<name>A0ABV6EBD0_9GAMM</name>
<dbReference type="Pfam" id="PF00345">
    <property type="entry name" value="PapD_N"/>
    <property type="match status" value="1"/>
</dbReference>
<organism evidence="9 10">
    <name type="scientific">Serratia aquatilis</name>
    <dbReference type="NCBI Taxonomy" id="1737515"/>
    <lineage>
        <taxon>Bacteria</taxon>
        <taxon>Pseudomonadati</taxon>
        <taxon>Pseudomonadota</taxon>
        <taxon>Gammaproteobacteria</taxon>
        <taxon>Enterobacterales</taxon>
        <taxon>Yersiniaceae</taxon>
        <taxon>Serratia</taxon>
    </lineage>
</organism>